<dbReference type="PANTHER" id="PTHR37984">
    <property type="entry name" value="PROTEIN CBG26694"/>
    <property type="match status" value="1"/>
</dbReference>
<evidence type="ECO:0000313" key="3">
    <source>
        <dbReference type="EMBL" id="KAE8297858.1"/>
    </source>
</evidence>
<dbReference type="PANTHER" id="PTHR37984:SF5">
    <property type="entry name" value="PROTEIN NYNRIN-LIKE"/>
    <property type="match status" value="1"/>
</dbReference>
<dbReference type="InterPro" id="IPR056924">
    <property type="entry name" value="SH3_Tf2-1"/>
</dbReference>
<gene>
    <name evidence="3" type="ORF">D5F01_LYC02334</name>
</gene>
<dbReference type="Proteomes" id="UP000424527">
    <property type="component" value="Unassembled WGS sequence"/>
</dbReference>
<dbReference type="Gene3D" id="3.30.420.10">
    <property type="entry name" value="Ribonuclease H-like superfamily/Ribonuclease H"/>
    <property type="match status" value="1"/>
</dbReference>
<reference evidence="3 4" key="1">
    <citation type="submission" date="2019-07" db="EMBL/GenBank/DDBJ databases">
        <title>Chromosome genome assembly for large yellow croaker.</title>
        <authorList>
            <person name="Xiao S."/>
        </authorList>
    </citation>
    <scope>NUCLEOTIDE SEQUENCE [LARGE SCALE GENOMIC DNA]</scope>
    <source>
        <strain evidence="3">JMULYC20181020</strain>
        <tissue evidence="3">Muscle</tissue>
    </source>
</reference>
<dbReference type="GO" id="GO:0003676">
    <property type="term" value="F:nucleic acid binding"/>
    <property type="evidence" value="ECO:0007669"/>
    <property type="project" value="InterPro"/>
</dbReference>
<evidence type="ECO:0000259" key="2">
    <source>
        <dbReference type="PROSITE" id="PS50994"/>
    </source>
</evidence>
<name>A0A6G0J286_LARCR</name>
<protein>
    <recommendedName>
        <fullName evidence="2">Integrase catalytic domain-containing protein</fullName>
    </recommendedName>
</protein>
<feature type="domain" description="Integrase catalytic" evidence="2">
    <location>
        <begin position="1"/>
        <end position="105"/>
    </location>
</feature>
<evidence type="ECO:0000256" key="1">
    <source>
        <dbReference type="SAM" id="Coils"/>
    </source>
</evidence>
<dbReference type="InterPro" id="IPR001584">
    <property type="entry name" value="Integrase_cat-core"/>
</dbReference>
<keyword evidence="1" id="KW-0175">Coiled coil</keyword>
<proteinExistence type="predicted"/>
<dbReference type="Pfam" id="PF24626">
    <property type="entry name" value="SH3_Tf2-1"/>
    <property type="match status" value="1"/>
</dbReference>
<accession>A0A6G0J286</accession>
<comment type="caution">
    <text evidence="3">The sequence shown here is derived from an EMBL/GenBank/DDBJ whole genome shotgun (WGS) entry which is preliminary data.</text>
</comment>
<evidence type="ECO:0000313" key="4">
    <source>
        <dbReference type="Proteomes" id="UP000424527"/>
    </source>
</evidence>
<dbReference type="PROSITE" id="PS50994">
    <property type="entry name" value="INTEGRASE"/>
    <property type="match status" value="1"/>
</dbReference>
<sequence>MVKDILTRWGIPDYILSDRGTQFVSSVFQTVCRTWNVGHKLTSAYHPQTNLTERVNRTLKTMIASYVGDNHKHWDKNLAEFRFAINSAVQESTGVSPAELNLGRSLRGPLDSLLQPQETAPDTPPYLKVTQLKDLCSFVEKNLDSARQRQKRNYDKHRRDLEFQELDRVWLRAHPLSKADQSFAAKLAPKWQGPYRVVEQVGPVNYKVVLENSGTDLKVVHISRLKPCYPTAQDLQEQEKKHLLEIFNEESDEEDFLGFTDSSCSTLMED</sequence>
<dbReference type="AlphaFoldDB" id="A0A6G0J286"/>
<dbReference type="InterPro" id="IPR012337">
    <property type="entry name" value="RNaseH-like_sf"/>
</dbReference>
<dbReference type="EMBL" id="REGW02000003">
    <property type="protein sequence ID" value="KAE8297858.1"/>
    <property type="molecule type" value="Genomic_DNA"/>
</dbReference>
<dbReference type="InterPro" id="IPR036397">
    <property type="entry name" value="RNaseH_sf"/>
</dbReference>
<dbReference type="InterPro" id="IPR050951">
    <property type="entry name" value="Retrovirus_Pol_polyprotein"/>
</dbReference>
<keyword evidence="4" id="KW-1185">Reference proteome</keyword>
<dbReference type="GO" id="GO:0015074">
    <property type="term" value="P:DNA integration"/>
    <property type="evidence" value="ECO:0007669"/>
    <property type="project" value="InterPro"/>
</dbReference>
<organism evidence="3 4">
    <name type="scientific">Larimichthys crocea</name>
    <name type="common">Large yellow croaker</name>
    <name type="synonym">Pseudosciaena crocea</name>
    <dbReference type="NCBI Taxonomy" id="215358"/>
    <lineage>
        <taxon>Eukaryota</taxon>
        <taxon>Metazoa</taxon>
        <taxon>Chordata</taxon>
        <taxon>Craniata</taxon>
        <taxon>Vertebrata</taxon>
        <taxon>Euteleostomi</taxon>
        <taxon>Actinopterygii</taxon>
        <taxon>Neopterygii</taxon>
        <taxon>Teleostei</taxon>
        <taxon>Neoteleostei</taxon>
        <taxon>Acanthomorphata</taxon>
        <taxon>Eupercaria</taxon>
        <taxon>Sciaenidae</taxon>
        <taxon>Larimichthys</taxon>
    </lineage>
</organism>
<dbReference type="SUPFAM" id="SSF53098">
    <property type="entry name" value="Ribonuclease H-like"/>
    <property type="match status" value="1"/>
</dbReference>
<feature type="coiled-coil region" evidence="1">
    <location>
        <begin position="129"/>
        <end position="167"/>
    </location>
</feature>